<evidence type="ECO:0000256" key="3">
    <source>
        <dbReference type="ARBA" id="ARBA00022692"/>
    </source>
</evidence>
<comment type="subcellular location">
    <subcellularLocation>
        <location evidence="1 10">Mitochondrion inner membrane</location>
        <topology evidence="1 10">Single-pass membrane protein</topology>
    </subcellularLocation>
</comment>
<dbReference type="PANTHER" id="PTHR10707:SF10">
    <property type="entry name" value="CYTOCHROME C OXIDASE SUBUNIT 4"/>
    <property type="match status" value="1"/>
</dbReference>
<comment type="similarity">
    <text evidence="2 10">Belongs to the cytochrome c oxidase IV family.</text>
</comment>
<proteinExistence type="inferred from homology"/>
<keyword evidence="6" id="KW-1133">Transmembrane helix</keyword>
<gene>
    <name evidence="11" type="ORF">LSTR_LSTR006674</name>
</gene>
<dbReference type="Proteomes" id="UP000291343">
    <property type="component" value="Unassembled WGS sequence"/>
</dbReference>
<evidence type="ECO:0000256" key="10">
    <source>
        <dbReference type="RuleBase" id="RU367145"/>
    </source>
</evidence>
<dbReference type="InterPro" id="IPR013288">
    <property type="entry name" value="Cyt_c_oxidase_su4"/>
</dbReference>
<evidence type="ECO:0000256" key="2">
    <source>
        <dbReference type="ARBA" id="ARBA00008135"/>
    </source>
</evidence>
<accession>A0A482X9V4</accession>
<keyword evidence="8 10" id="KW-0496">Mitochondrion</keyword>
<dbReference type="SMR" id="A0A482X9V4"/>
<evidence type="ECO:0000256" key="8">
    <source>
        <dbReference type="ARBA" id="ARBA00023128"/>
    </source>
</evidence>
<evidence type="ECO:0000256" key="6">
    <source>
        <dbReference type="ARBA" id="ARBA00022989"/>
    </source>
</evidence>
<dbReference type="STRING" id="195883.A0A482X9V4"/>
<comment type="function">
    <text evidence="10">Component of the cytochrome c oxidase, the last enzyme in the mitochondrial electron transport chain which drives oxidative phosphorylation.</text>
</comment>
<keyword evidence="5" id="KW-0809">Transit peptide</keyword>
<evidence type="ECO:0000256" key="9">
    <source>
        <dbReference type="ARBA" id="ARBA00023136"/>
    </source>
</evidence>
<dbReference type="GO" id="GO:0016491">
    <property type="term" value="F:oxidoreductase activity"/>
    <property type="evidence" value="ECO:0007669"/>
    <property type="project" value="UniProtKB-KW"/>
</dbReference>
<dbReference type="UniPathway" id="UPA00705"/>
<sequence>MKCPFRLFSSQGRRLVPLLSARDRKIVCCLCNRIYFLYSAVVRYLRKMLTSKVGCGLVKAAVGGSGRAVIARCAHHGVVDYELEKIGNRELVGYGFNGDPNYVDRYDFPFPAIRFKPNEAIQALKEKEKGDWKKLTKEEKKALYRASFRQTFAEFQAPTGEWKSVIGCSLIFASLGIWCVYFIKAFGFGPQFPRSFREDARTAQLQRLLDMEYNIIEGLASEYDYEKEDWKK</sequence>
<evidence type="ECO:0000256" key="1">
    <source>
        <dbReference type="ARBA" id="ARBA00004434"/>
    </source>
</evidence>
<dbReference type="FunFam" id="1.10.442.10:FF:000001">
    <property type="entry name" value="Cytochrome c oxidase subunit 4 isoform 1"/>
    <property type="match status" value="1"/>
</dbReference>
<dbReference type="FunCoup" id="A0A482X9V4">
    <property type="interactions" value="1095"/>
</dbReference>
<evidence type="ECO:0000313" key="12">
    <source>
        <dbReference type="Proteomes" id="UP000291343"/>
    </source>
</evidence>
<comment type="pathway">
    <text evidence="10">Energy metabolism; oxidative phosphorylation.</text>
</comment>
<dbReference type="OrthoDB" id="186013at2759"/>
<dbReference type="Gene3D" id="1.10.442.10">
    <property type="entry name" value="Cytochrome c oxidase subunit IV"/>
    <property type="match status" value="1"/>
</dbReference>
<organism evidence="11 12">
    <name type="scientific">Laodelphax striatellus</name>
    <name type="common">Small brown planthopper</name>
    <name type="synonym">Delphax striatella</name>
    <dbReference type="NCBI Taxonomy" id="195883"/>
    <lineage>
        <taxon>Eukaryota</taxon>
        <taxon>Metazoa</taxon>
        <taxon>Ecdysozoa</taxon>
        <taxon>Arthropoda</taxon>
        <taxon>Hexapoda</taxon>
        <taxon>Insecta</taxon>
        <taxon>Pterygota</taxon>
        <taxon>Neoptera</taxon>
        <taxon>Paraneoptera</taxon>
        <taxon>Hemiptera</taxon>
        <taxon>Auchenorrhyncha</taxon>
        <taxon>Fulgoroidea</taxon>
        <taxon>Delphacidae</taxon>
        <taxon>Criomorphinae</taxon>
        <taxon>Laodelphax</taxon>
    </lineage>
</organism>
<dbReference type="GO" id="GO:0045277">
    <property type="term" value="C:respiratory chain complex IV"/>
    <property type="evidence" value="ECO:0007669"/>
    <property type="project" value="InterPro"/>
</dbReference>
<name>A0A482X9V4_LAOST</name>
<keyword evidence="12" id="KW-1185">Reference proteome</keyword>
<dbReference type="InParanoid" id="A0A482X9V4"/>
<comment type="caution">
    <text evidence="11">The sequence shown here is derived from an EMBL/GenBank/DDBJ whole genome shotgun (WGS) entry which is preliminary data.</text>
</comment>
<dbReference type="GO" id="GO:0006123">
    <property type="term" value="P:mitochondrial electron transport, cytochrome c to oxygen"/>
    <property type="evidence" value="ECO:0007669"/>
    <property type="project" value="InterPro"/>
</dbReference>
<keyword evidence="9" id="KW-0472">Membrane</keyword>
<dbReference type="PANTHER" id="PTHR10707">
    <property type="entry name" value="CYTOCHROME C OXIDASE SUBUNIT IV"/>
    <property type="match status" value="1"/>
</dbReference>
<keyword evidence="4 10" id="KW-0999">Mitochondrion inner membrane</keyword>
<evidence type="ECO:0000256" key="4">
    <source>
        <dbReference type="ARBA" id="ARBA00022792"/>
    </source>
</evidence>
<evidence type="ECO:0000256" key="7">
    <source>
        <dbReference type="ARBA" id="ARBA00023002"/>
    </source>
</evidence>
<evidence type="ECO:0000313" key="11">
    <source>
        <dbReference type="EMBL" id="RZF42081.1"/>
    </source>
</evidence>
<protein>
    <recommendedName>
        <fullName evidence="10">Cytochrome c oxidase subunit 4</fullName>
    </recommendedName>
</protein>
<dbReference type="EMBL" id="QKKF02015641">
    <property type="protein sequence ID" value="RZF42081.1"/>
    <property type="molecule type" value="Genomic_DNA"/>
</dbReference>
<keyword evidence="3" id="KW-0812">Transmembrane</keyword>
<dbReference type="CDD" id="cd00922">
    <property type="entry name" value="Cyt_c_Oxidase_IV"/>
    <property type="match status" value="1"/>
</dbReference>
<comment type="subunit">
    <text evidence="10">Component of the cytochrome c oxidase (complex IV, CIV), a multisubunit enzyme composed of 14 subunits.</text>
</comment>
<dbReference type="AlphaFoldDB" id="A0A482X9V4"/>
<evidence type="ECO:0000256" key="5">
    <source>
        <dbReference type="ARBA" id="ARBA00022946"/>
    </source>
</evidence>
<reference evidence="11 12" key="1">
    <citation type="journal article" date="2017" name="Gigascience">
        <title>Genome sequence of the small brown planthopper, Laodelphax striatellus.</title>
        <authorList>
            <person name="Zhu J."/>
            <person name="Jiang F."/>
            <person name="Wang X."/>
            <person name="Yang P."/>
            <person name="Bao Y."/>
            <person name="Zhao W."/>
            <person name="Wang W."/>
            <person name="Lu H."/>
            <person name="Wang Q."/>
            <person name="Cui N."/>
            <person name="Li J."/>
            <person name="Chen X."/>
            <person name="Luo L."/>
            <person name="Yu J."/>
            <person name="Kang L."/>
            <person name="Cui F."/>
        </authorList>
    </citation>
    <scope>NUCLEOTIDE SEQUENCE [LARGE SCALE GENOMIC DNA]</scope>
    <source>
        <strain evidence="11">Lst14</strain>
    </source>
</reference>
<dbReference type="SUPFAM" id="SSF81406">
    <property type="entry name" value="Mitochondrial cytochrome c oxidase subunit IV"/>
    <property type="match status" value="1"/>
</dbReference>
<dbReference type="PRINTS" id="PR01873">
    <property type="entry name" value="CYTCOXIDASE4"/>
</dbReference>
<dbReference type="InterPro" id="IPR036639">
    <property type="entry name" value="Cyt_c_oxidase_su4_sf"/>
</dbReference>
<dbReference type="Pfam" id="PF02936">
    <property type="entry name" value="COX4"/>
    <property type="match status" value="1"/>
</dbReference>
<dbReference type="InterPro" id="IPR004203">
    <property type="entry name" value="Cyt_c_oxidase_su4_fam"/>
</dbReference>
<dbReference type="GO" id="GO:0005743">
    <property type="term" value="C:mitochondrial inner membrane"/>
    <property type="evidence" value="ECO:0007669"/>
    <property type="project" value="UniProtKB-SubCell"/>
</dbReference>
<keyword evidence="7" id="KW-0560">Oxidoreductase</keyword>